<dbReference type="Proteomes" id="UP000756132">
    <property type="component" value="Chromosome 4"/>
</dbReference>
<sequence>MTSRLAPLARGEDLRDPAVEGEPNRNRERTPQGKRRATARSTGNYLLDPDERDRILFPAVEKRRSSEAAHYAGHTKKVTRNAILVDEIFVLGNINIVGPLTFRGEVASEYVCCCEEYGYCGVCCCCWAGVTVVLQVYYVGVNRARERGMDSGAEGDEGLAFADVTDRKNKAFRYRLRKCMEGEMQLGKGVFLM</sequence>
<proteinExistence type="predicted"/>
<evidence type="ECO:0000256" key="1">
    <source>
        <dbReference type="SAM" id="MobiDB-lite"/>
    </source>
</evidence>
<dbReference type="EMBL" id="CP090166">
    <property type="protein sequence ID" value="UJO16944.1"/>
    <property type="molecule type" value="Genomic_DNA"/>
</dbReference>
<reference evidence="2" key="1">
    <citation type="submission" date="2021-12" db="EMBL/GenBank/DDBJ databases">
        <authorList>
            <person name="Zaccaron A."/>
            <person name="Stergiopoulos I."/>
        </authorList>
    </citation>
    <scope>NUCLEOTIDE SEQUENCE</scope>
    <source>
        <strain evidence="2">Race5_Kim</strain>
    </source>
</reference>
<accession>A0A9Q8LGW3</accession>
<feature type="region of interest" description="Disordered" evidence="1">
    <location>
        <begin position="1"/>
        <end position="46"/>
    </location>
</feature>
<evidence type="ECO:0000313" key="2">
    <source>
        <dbReference type="EMBL" id="UJO16944.1"/>
    </source>
</evidence>
<reference evidence="2" key="2">
    <citation type="journal article" date="2022" name="Microb. Genom.">
        <title>A chromosome-scale genome assembly of the tomato pathogen Cladosporium fulvum reveals a compartmentalized genome architecture and the presence of a dispensable chromosome.</title>
        <authorList>
            <person name="Zaccaron A.Z."/>
            <person name="Chen L.H."/>
            <person name="Samaras A."/>
            <person name="Stergiopoulos I."/>
        </authorList>
    </citation>
    <scope>NUCLEOTIDE SEQUENCE</scope>
    <source>
        <strain evidence="2">Race5_Kim</strain>
    </source>
</reference>
<protein>
    <submittedName>
        <fullName evidence="2">Uncharacterized protein</fullName>
    </submittedName>
</protein>
<dbReference type="GeneID" id="71983782"/>
<dbReference type="KEGG" id="ffu:CLAFUR5_03904"/>
<evidence type="ECO:0000313" key="3">
    <source>
        <dbReference type="Proteomes" id="UP000756132"/>
    </source>
</evidence>
<keyword evidence="3" id="KW-1185">Reference proteome</keyword>
<organism evidence="2 3">
    <name type="scientific">Passalora fulva</name>
    <name type="common">Tomato leaf mold</name>
    <name type="synonym">Cladosporium fulvum</name>
    <dbReference type="NCBI Taxonomy" id="5499"/>
    <lineage>
        <taxon>Eukaryota</taxon>
        <taxon>Fungi</taxon>
        <taxon>Dikarya</taxon>
        <taxon>Ascomycota</taxon>
        <taxon>Pezizomycotina</taxon>
        <taxon>Dothideomycetes</taxon>
        <taxon>Dothideomycetidae</taxon>
        <taxon>Mycosphaerellales</taxon>
        <taxon>Mycosphaerellaceae</taxon>
        <taxon>Fulvia</taxon>
    </lineage>
</organism>
<dbReference type="RefSeq" id="XP_047761310.1">
    <property type="nucleotide sequence ID" value="XM_047903052.1"/>
</dbReference>
<dbReference type="OrthoDB" id="6730379at2759"/>
<name>A0A9Q8LGW3_PASFU</name>
<dbReference type="AlphaFoldDB" id="A0A9Q8LGW3"/>
<gene>
    <name evidence="2" type="ORF">CLAFUR5_03904</name>
</gene>
<feature type="compositionally biased region" description="Basic and acidic residues" evidence="1">
    <location>
        <begin position="10"/>
        <end position="31"/>
    </location>
</feature>